<gene>
    <name evidence="3" type="ORF">AULFYP135_01236</name>
</gene>
<feature type="compositionally biased region" description="Polar residues" evidence="1">
    <location>
        <begin position="38"/>
        <end position="49"/>
    </location>
</feature>
<dbReference type="EMBL" id="CACRSL010000003">
    <property type="protein sequence ID" value="VYS99977.1"/>
    <property type="molecule type" value="Genomic_DNA"/>
</dbReference>
<proteinExistence type="predicted"/>
<dbReference type="AlphaFoldDB" id="A0A6N2T2N5"/>
<feature type="region of interest" description="Disordered" evidence="1">
    <location>
        <begin position="24"/>
        <end position="59"/>
    </location>
</feature>
<dbReference type="PROSITE" id="PS51257">
    <property type="entry name" value="PROKAR_LIPOPROTEIN"/>
    <property type="match status" value="1"/>
</dbReference>
<evidence type="ECO:0000256" key="2">
    <source>
        <dbReference type="SAM" id="SignalP"/>
    </source>
</evidence>
<feature type="compositionally biased region" description="Low complexity" evidence="1">
    <location>
        <begin position="24"/>
        <end position="37"/>
    </location>
</feature>
<feature type="signal peptide" evidence="2">
    <location>
        <begin position="1"/>
        <end position="22"/>
    </location>
</feature>
<evidence type="ECO:0000256" key="1">
    <source>
        <dbReference type="SAM" id="MobiDB-lite"/>
    </source>
</evidence>
<organism evidence="3">
    <name type="scientific">uncultured Anaerotruncus sp</name>
    <dbReference type="NCBI Taxonomy" id="905011"/>
    <lineage>
        <taxon>Bacteria</taxon>
        <taxon>Bacillati</taxon>
        <taxon>Bacillota</taxon>
        <taxon>Clostridia</taxon>
        <taxon>Eubacteriales</taxon>
        <taxon>Oscillospiraceae</taxon>
        <taxon>Anaerotruncus</taxon>
        <taxon>environmental samples</taxon>
    </lineage>
</organism>
<feature type="chain" id="PRO_5038842149" description="Lipoprotein" evidence="2">
    <location>
        <begin position="23"/>
        <end position="187"/>
    </location>
</feature>
<sequence>MKRFITTLIAAAILTMGLAACSNPSGGNSSSSLPQSSEADVSGSSQQPQEDGKSDSSDLTYSSDDLGIAFSLPEILRGHSKILTSQREAYGETVDVVSLYYMEVPNLPESDVHILTIEIMSQQCWEKTKAEGGPLGTELTTSEDGRVAVMTTLQSNPFSESEEAYDLFNQLPKELAAVSESFRFLTR</sequence>
<accession>A0A6N2T2N5</accession>
<evidence type="ECO:0000313" key="3">
    <source>
        <dbReference type="EMBL" id="VYS99977.1"/>
    </source>
</evidence>
<protein>
    <recommendedName>
        <fullName evidence="4">Lipoprotein</fullName>
    </recommendedName>
</protein>
<keyword evidence="2" id="KW-0732">Signal</keyword>
<evidence type="ECO:0008006" key="4">
    <source>
        <dbReference type="Google" id="ProtNLM"/>
    </source>
</evidence>
<name>A0A6N2T2N5_9FIRM</name>
<reference evidence="3" key="1">
    <citation type="submission" date="2019-11" db="EMBL/GenBank/DDBJ databases">
        <authorList>
            <person name="Feng L."/>
        </authorList>
    </citation>
    <scope>NUCLEOTIDE SEQUENCE</scope>
    <source>
        <strain evidence="3">AundefinedLFYP135</strain>
    </source>
</reference>